<dbReference type="EMBL" id="VSSQ01130503">
    <property type="protein sequence ID" value="MPN58135.1"/>
    <property type="molecule type" value="Genomic_DNA"/>
</dbReference>
<protein>
    <submittedName>
        <fullName evidence="1">Uncharacterized protein</fullName>
    </submittedName>
</protein>
<comment type="caution">
    <text evidence="1">The sequence shown here is derived from an EMBL/GenBank/DDBJ whole genome shotgun (WGS) entry which is preliminary data.</text>
</comment>
<evidence type="ECO:0000313" key="1">
    <source>
        <dbReference type="EMBL" id="MPN58135.1"/>
    </source>
</evidence>
<gene>
    <name evidence="1" type="ORF">SDC9_205836</name>
</gene>
<dbReference type="AlphaFoldDB" id="A0A645J343"/>
<proteinExistence type="predicted"/>
<accession>A0A645J343</accession>
<organism evidence="1">
    <name type="scientific">bioreactor metagenome</name>
    <dbReference type="NCBI Taxonomy" id="1076179"/>
    <lineage>
        <taxon>unclassified sequences</taxon>
        <taxon>metagenomes</taxon>
        <taxon>ecological metagenomes</taxon>
    </lineage>
</organism>
<name>A0A645J343_9ZZZZ</name>
<sequence length="120" mass="13096">MGIVRITDNHHIPLQIKIAVNIGYPLEITVIGGLFLFDYFFNEGLVNSQSISDRAQKLSGAMITNGKGYCNIGNIVSFFKNLGSFNSKSIGNYKVQGSRGRVAQIIQSLSLAKKGIYPQA</sequence>
<reference evidence="1" key="1">
    <citation type="submission" date="2019-08" db="EMBL/GenBank/DDBJ databases">
        <authorList>
            <person name="Kucharzyk K."/>
            <person name="Murdoch R.W."/>
            <person name="Higgins S."/>
            <person name="Loffler F."/>
        </authorList>
    </citation>
    <scope>NUCLEOTIDE SEQUENCE</scope>
</reference>